<dbReference type="Proteomes" id="UP000472320">
    <property type="component" value="Unassembled WGS sequence"/>
</dbReference>
<proteinExistence type="predicted"/>
<accession>A0A6L6QKG8</accession>
<keyword evidence="2" id="KW-1185">Reference proteome</keyword>
<name>A0A6L6QKG8_9BURK</name>
<dbReference type="RefSeq" id="WP_155455504.1">
    <property type="nucleotide sequence ID" value="NZ_WNKX01000014.1"/>
</dbReference>
<organism evidence="1 2">
    <name type="scientific">Massilia eburnea</name>
    <dbReference type="NCBI Taxonomy" id="1776165"/>
    <lineage>
        <taxon>Bacteria</taxon>
        <taxon>Pseudomonadati</taxon>
        <taxon>Pseudomonadota</taxon>
        <taxon>Betaproteobacteria</taxon>
        <taxon>Burkholderiales</taxon>
        <taxon>Oxalobacteraceae</taxon>
        <taxon>Telluria group</taxon>
        <taxon>Massilia</taxon>
    </lineage>
</organism>
<sequence>MNARFDNASYEELCAQIDALCEQKDSPEFKSALSQLEKFAEAGSADAAEFLAELLAYDGCCHDAARAYKWYFVSLSSQGYSTEFNDRNGSPAHYRGPVGDFRNESMVSDLVTRLGFEKVLCLDQEAREWLLLYSLAAGTSGSPKIVR</sequence>
<comment type="caution">
    <text evidence="1">The sequence shown here is derived from an EMBL/GenBank/DDBJ whole genome shotgun (WGS) entry which is preliminary data.</text>
</comment>
<gene>
    <name evidence="1" type="ORF">GM658_18350</name>
</gene>
<protein>
    <submittedName>
        <fullName evidence="1">Uncharacterized protein</fullName>
    </submittedName>
</protein>
<dbReference type="EMBL" id="WNKX01000014">
    <property type="protein sequence ID" value="MTW12574.1"/>
    <property type="molecule type" value="Genomic_DNA"/>
</dbReference>
<dbReference type="AlphaFoldDB" id="A0A6L6QKG8"/>
<evidence type="ECO:0000313" key="1">
    <source>
        <dbReference type="EMBL" id="MTW12574.1"/>
    </source>
</evidence>
<evidence type="ECO:0000313" key="2">
    <source>
        <dbReference type="Proteomes" id="UP000472320"/>
    </source>
</evidence>
<reference evidence="1 2" key="1">
    <citation type="submission" date="2019-11" db="EMBL/GenBank/DDBJ databases">
        <title>Type strains purchased from KCTC, JCM and DSMZ.</title>
        <authorList>
            <person name="Lu H."/>
        </authorList>
    </citation>
    <scope>NUCLEOTIDE SEQUENCE [LARGE SCALE GENOMIC DNA]</scope>
    <source>
        <strain evidence="1 2">JCM 31587</strain>
    </source>
</reference>